<sequence>MYLHVPPSLSPTESENLSDPLKNSNVKRTIDLNNPPHTNLSPPAFGYAPTHPCLA</sequence>
<keyword evidence="2" id="KW-1185">Reference proteome</keyword>
<accession>A0ACD0P2W7</accession>
<proteinExistence type="predicted"/>
<protein>
    <submittedName>
        <fullName evidence="1">Uncharacterized protein</fullName>
    </submittedName>
</protein>
<gene>
    <name evidence="1" type="ORF">IE53DRAFT_385150</name>
</gene>
<dbReference type="EMBL" id="KZ819779">
    <property type="protein sequence ID" value="PWN52397.1"/>
    <property type="molecule type" value="Genomic_DNA"/>
</dbReference>
<reference evidence="1 2" key="1">
    <citation type="journal article" date="2018" name="Mol. Biol. Evol.">
        <title>Broad Genomic Sampling Reveals a Smut Pathogenic Ancestry of the Fungal Clade Ustilaginomycotina.</title>
        <authorList>
            <person name="Kijpornyongpan T."/>
            <person name="Mondo S.J."/>
            <person name="Barry K."/>
            <person name="Sandor L."/>
            <person name="Lee J."/>
            <person name="Lipzen A."/>
            <person name="Pangilinan J."/>
            <person name="LaButti K."/>
            <person name="Hainaut M."/>
            <person name="Henrissat B."/>
            <person name="Grigoriev I.V."/>
            <person name="Spatafora J.W."/>
            <person name="Aime M.C."/>
        </authorList>
    </citation>
    <scope>NUCLEOTIDE SEQUENCE [LARGE SCALE GENOMIC DNA]</scope>
    <source>
        <strain evidence="1 2">SA 807</strain>
    </source>
</reference>
<evidence type="ECO:0000313" key="2">
    <source>
        <dbReference type="Proteomes" id="UP000245626"/>
    </source>
</evidence>
<evidence type="ECO:0000313" key="1">
    <source>
        <dbReference type="EMBL" id="PWN52397.1"/>
    </source>
</evidence>
<organism evidence="1 2">
    <name type="scientific">Violaceomyces palustris</name>
    <dbReference type="NCBI Taxonomy" id="1673888"/>
    <lineage>
        <taxon>Eukaryota</taxon>
        <taxon>Fungi</taxon>
        <taxon>Dikarya</taxon>
        <taxon>Basidiomycota</taxon>
        <taxon>Ustilaginomycotina</taxon>
        <taxon>Ustilaginomycetes</taxon>
        <taxon>Violaceomycetales</taxon>
        <taxon>Violaceomycetaceae</taxon>
        <taxon>Violaceomyces</taxon>
    </lineage>
</organism>
<dbReference type="Proteomes" id="UP000245626">
    <property type="component" value="Unassembled WGS sequence"/>
</dbReference>
<name>A0ACD0P2W7_9BASI</name>